<keyword evidence="2" id="KW-0449">Lipoprotein</keyword>
<gene>
    <name evidence="2" type="ORF">TUM4630_21180</name>
</gene>
<proteinExistence type="predicted"/>
<evidence type="ECO:0000313" key="3">
    <source>
        <dbReference type="Proteomes" id="UP000761574"/>
    </source>
</evidence>
<accession>A0ABQ4PII0</accession>
<feature type="chain" id="PRO_5046928783" evidence="1">
    <location>
        <begin position="25"/>
        <end position="177"/>
    </location>
</feature>
<evidence type="ECO:0000256" key="1">
    <source>
        <dbReference type="SAM" id="SignalP"/>
    </source>
</evidence>
<evidence type="ECO:0000313" key="2">
    <source>
        <dbReference type="EMBL" id="GIU47362.1"/>
    </source>
</evidence>
<comment type="caution">
    <text evidence="2">The sequence shown here is derived from an EMBL/GenBank/DDBJ whole genome shotgun (WGS) entry which is preliminary data.</text>
</comment>
<dbReference type="RefSeq" id="WP_119977690.1">
    <property type="nucleotide sequence ID" value="NZ_BPFB01000022.1"/>
</dbReference>
<name>A0ABQ4PII0_9GAMM</name>
<dbReference type="Proteomes" id="UP000761574">
    <property type="component" value="Unassembled WGS sequence"/>
</dbReference>
<keyword evidence="3" id="KW-1185">Reference proteome</keyword>
<protein>
    <submittedName>
        <fullName evidence="2">Lipoprotein</fullName>
    </submittedName>
</protein>
<dbReference type="EMBL" id="BPFB01000022">
    <property type="protein sequence ID" value="GIU47362.1"/>
    <property type="molecule type" value="Genomic_DNA"/>
</dbReference>
<sequence>MNDKLITGLLATLLLCGGCGSDDADTTEPPIVVPPPVADSIDINEAAAINLTLAQFDGDSGALSFSLADDSALAITNVKDYRITYFGFPDDESPSRKAKAWKRWHVTHTYACDSAAAQCDGVLVESDKGQYSFEAIGLNWDDNSAPGAVKRYKVAIEINGTLASNELTLQPATPPAT</sequence>
<organism evidence="2 3">
    <name type="scientific">Shewanella algidipiscicola</name>
    <dbReference type="NCBI Taxonomy" id="614070"/>
    <lineage>
        <taxon>Bacteria</taxon>
        <taxon>Pseudomonadati</taxon>
        <taxon>Pseudomonadota</taxon>
        <taxon>Gammaproteobacteria</taxon>
        <taxon>Alteromonadales</taxon>
        <taxon>Shewanellaceae</taxon>
        <taxon>Shewanella</taxon>
    </lineage>
</organism>
<reference evidence="2 3" key="1">
    <citation type="submission" date="2021-05" db="EMBL/GenBank/DDBJ databases">
        <title>Molecular characterization for Shewanella algae harboring chromosomal blaOXA-55-like strains isolated from clinical and environment sample.</title>
        <authorList>
            <person name="Ohama Y."/>
            <person name="Aoki K."/>
            <person name="Harada S."/>
            <person name="Moriya K."/>
            <person name="Ishii Y."/>
            <person name="Tateda K."/>
        </authorList>
    </citation>
    <scope>NUCLEOTIDE SEQUENCE [LARGE SCALE GENOMIC DNA]</scope>
    <source>
        <strain evidence="2 3">LMG 23746</strain>
    </source>
</reference>
<keyword evidence="1" id="KW-0732">Signal</keyword>
<feature type="signal peptide" evidence="1">
    <location>
        <begin position="1"/>
        <end position="24"/>
    </location>
</feature>